<dbReference type="PROSITE" id="PS51257">
    <property type="entry name" value="PROKAR_LIPOPROTEIN"/>
    <property type="match status" value="1"/>
</dbReference>
<dbReference type="EMBL" id="ACJN02000003">
    <property type="protein sequence ID" value="EFI33255.1"/>
    <property type="molecule type" value="Genomic_DNA"/>
</dbReference>
<name>D6SRD9_9BACT</name>
<dbReference type="HAMAP" id="MF_02204">
    <property type="entry name" value="Pal"/>
    <property type="match status" value="1"/>
</dbReference>
<keyword evidence="5 8" id="KW-0998">Cell outer membrane</keyword>
<evidence type="ECO:0000256" key="3">
    <source>
        <dbReference type="ARBA" id="ARBA00023136"/>
    </source>
</evidence>
<evidence type="ECO:0000256" key="9">
    <source>
        <dbReference type="SAM" id="Coils"/>
    </source>
</evidence>
<evidence type="ECO:0000256" key="5">
    <source>
        <dbReference type="ARBA" id="ARBA00023237"/>
    </source>
</evidence>
<sequence>MKNRTVMLLALLLGLIMFAGTGCGKRAVEAPTDPAAEELTEEEKARLEEERLKEEMERQALEERRLQEERMERERDEVDAEARIQDAMEEITANRIHFAFDSYELDADARSALQKISEHMKRFDELRLVIEGHTDERGTAEYNLALGERRARAAYEFLVLLGVSSDRLQIISYGEENPLVDESNESAWAQNRRAEFKVLD</sequence>
<dbReference type="PROSITE" id="PS51123">
    <property type="entry name" value="OMPA_2"/>
    <property type="match status" value="1"/>
</dbReference>
<dbReference type="InterPro" id="IPR006664">
    <property type="entry name" value="OMP_bac"/>
</dbReference>
<keyword evidence="2 8" id="KW-0732">Signal</keyword>
<proteinExistence type="inferred from homology"/>
<evidence type="ECO:0000256" key="4">
    <source>
        <dbReference type="ARBA" id="ARBA00023139"/>
    </source>
</evidence>
<comment type="subcellular location">
    <subcellularLocation>
        <location evidence="8">Cell outer membrane</location>
        <topology evidence="8">Lipid-anchor</topology>
    </subcellularLocation>
</comment>
<keyword evidence="9" id="KW-0175">Coiled coil</keyword>
<dbReference type="Pfam" id="PF00691">
    <property type="entry name" value="OmpA"/>
    <property type="match status" value="1"/>
</dbReference>
<dbReference type="eggNOG" id="COG2885">
    <property type="taxonomic scope" value="Bacteria"/>
</dbReference>
<dbReference type="AlphaFoldDB" id="D6SRD9"/>
<dbReference type="InterPro" id="IPR014169">
    <property type="entry name" value="Pal_lipo_C"/>
</dbReference>
<feature type="domain" description="OmpA-like" evidence="10">
    <location>
        <begin position="85"/>
        <end position="200"/>
    </location>
</feature>
<dbReference type="RefSeq" id="WP_008870613.1">
    <property type="nucleotide sequence ID" value="NZ_ACJN02000003.1"/>
</dbReference>
<dbReference type="PANTHER" id="PTHR30329">
    <property type="entry name" value="STATOR ELEMENT OF FLAGELLAR MOTOR COMPLEX"/>
    <property type="match status" value="1"/>
</dbReference>
<dbReference type="NCBIfam" id="TIGR02802">
    <property type="entry name" value="Pal_lipo"/>
    <property type="match status" value="1"/>
</dbReference>
<dbReference type="SUPFAM" id="SSF103088">
    <property type="entry name" value="OmpA-like"/>
    <property type="match status" value="1"/>
</dbReference>
<dbReference type="PANTHER" id="PTHR30329:SF21">
    <property type="entry name" value="LIPOPROTEIN YIAD-RELATED"/>
    <property type="match status" value="1"/>
</dbReference>
<organism evidence="11 12">
    <name type="scientific">Desulfonatronospira thiodismutans ASO3-1</name>
    <dbReference type="NCBI Taxonomy" id="555779"/>
    <lineage>
        <taxon>Bacteria</taxon>
        <taxon>Pseudomonadati</taxon>
        <taxon>Thermodesulfobacteriota</taxon>
        <taxon>Desulfovibrionia</taxon>
        <taxon>Desulfovibrionales</taxon>
        <taxon>Desulfonatronovibrionaceae</taxon>
        <taxon>Desulfonatronospira</taxon>
    </lineage>
</organism>
<keyword evidence="3 8" id="KW-0472">Membrane</keyword>
<keyword evidence="6 8" id="KW-0449">Lipoprotein</keyword>
<evidence type="ECO:0000313" key="11">
    <source>
        <dbReference type="EMBL" id="EFI33255.1"/>
    </source>
</evidence>
<evidence type="ECO:0000313" key="12">
    <source>
        <dbReference type="Proteomes" id="UP000005496"/>
    </source>
</evidence>
<dbReference type="PRINTS" id="PR01021">
    <property type="entry name" value="OMPADOMAIN"/>
</dbReference>
<reference evidence="11" key="1">
    <citation type="submission" date="2010-05" db="EMBL/GenBank/DDBJ databases">
        <title>The draft genome of Desulfonatronospira thiodismutans ASO3-1.</title>
        <authorList>
            <consortium name="US DOE Joint Genome Institute (JGI-PGF)"/>
            <person name="Lucas S."/>
            <person name="Copeland A."/>
            <person name="Lapidus A."/>
            <person name="Cheng J.-F."/>
            <person name="Bruce D."/>
            <person name="Goodwin L."/>
            <person name="Pitluck S."/>
            <person name="Chertkov O."/>
            <person name="Brettin T."/>
            <person name="Detter J.C."/>
            <person name="Han C."/>
            <person name="Land M.L."/>
            <person name="Hauser L."/>
            <person name="Kyrpides N."/>
            <person name="Mikhailova N."/>
            <person name="Muyzer G."/>
            <person name="Woyke T."/>
        </authorList>
    </citation>
    <scope>NUCLEOTIDE SEQUENCE [LARGE SCALE GENOMIC DNA]</scope>
    <source>
        <strain evidence="11">ASO3-1</strain>
    </source>
</reference>
<evidence type="ECO:0000256" key="6">
    <source>
        <dbReference type="ARBA" id="ARBA00023288"/>
    </source>
</evidence>
<keyword evidence="4 8" id="KW-0564">Palmitate</keyword>
<dbReference type="InterPro" id="IPR039001">
    <property type="entry name" value="Pal"/>
</dbReference>
<comment type="caution">
    <text evidence="11">The sequence shown here is derived from an EMBL/GenBank/DDBJ whole genome shotgun (WGS) entry which is preliminary data.</text>
</comment>
<evidence type="ECO:0000256" key="7">
    <source>
        <dbReference type="ARBA" id="ARBA00023306"/>
    </source>
</evidence>
<accession>D6SRD9</accession>
<dbReference type="InterPro" id="IPR006690">
    <property type="entry name" value="OMPA-like_CS"/>
</dbReference>
<dbReference type="Gene3D" id="3.30.1330.60">
    <property type="entry name" value="OmpA-like domain"/>
    <property type="match status" value="1"/>
</dbReference>
<dbReference type="InterPro" id="IPR050330">
    <property type="entry name" value="Bact_OuterMem_StrucFunc"/>
</dbReference>
<dbReference type="GO" id="GO:0009279">
    <property type="term" value="C:cell outer membrane"/>
    <property type="evidence" value="ECO:0007669"/>
    <property type="project" value="UniProtKB-SubCell"/>
</dbReference>
<gene>
    <name evidence="8" type="primary">pal</name>
    <name evidence="11" type="ORF">Dthio_PD0581</name>
</gene>
<evidence type="ECO:0000256" key="1">
    <source>
        <dbReference type="ARBA" id="ARBA00022618"/>
    </source>
</evidence>
<dbReference type="Proteomes" id="UP000005496">
    <property type="component" value="Unassembled WGS sequence"/>
</dbReference>
<dbReference type="InterPro" id="IPR006665">
    <property type="entry name" value="OmpA-like"/>
</dbReference>
<dbReference type="CDD" id="cd07185">
    <property type="entry name" value="OmpA_C-like"/>
    <property type="match status" value="1"/>
</dbReference>
<dbReference type="PROSITE" id="PS01068">
    <property type="entry name" value="OMPA_1"/>
    <property type="match status" value="1"/>
</dbReference>
<dbReference type="InterPro" id="IPR036737">
    <property type="entry name" value="OmpA-like_sf"/>
</dbReference>
<dbReference type="GO" id="GO:0051301">
    <property type="term" value="P:cell division"/>
    <property type="evidence" value="ECO:0007669"/>
    <property type="project" value="UniProtKB-KW"/>
</dbReference>
<protein>
    <recommendedName>
        <fullName evidence="8">Peptidoglycan-associated lipoprotein</fullName>
        <shortName evidence="8">PAL</shortName>
    </recommendedName>
</protein>
<keyword evidence="12" id="KW-1185">Reference proteome</keyword>
<keyword evidence="1" id="KW-0132">Cell division</keyword>
<comment type="similarity">
    <text evidence="8">Belongs to the Pal lipoprotein family.</text>
</comment>
<feature type="coiled-coil region" evidence="9">
    <location>
        <begin position="35"/>
        <end position="81"/>
    </location>
</feature>
<evidence type="ECO:0000259" key="10">
    <source>
        <dbReference type="PROSITE" id="PS51123"/>
    </source>
</evidence>
<evidence type="ECO:0000256" key="8">
    <source>
        <dbReference type="HAMAP-Rule" id="MF_02204"/>
    </source>
</evidence>
<keyword evidence="7" id="KW-0131">Cell cycle</keyword>
<dbReference type="OrthoDB" id="9809164at2"/>
<evidence type="ECO:0000256" key="2">
    <source>
        <dbReference type="ARBA" id="ARBA00022729"/>
    </source>
</evidence>